<proteinExistence type="predicted"/>
<name>A0A0J6UR53_9HYPH</name>
<accession>A0A0J6UR53</accession>
<gene>
    <name evidence="1" type="ORF">VP06_27105</name>
</gene>
<dbReference type="RefSeq" id="WP_048466902.1">
    <property type="nucleotide sequence ID" value="NZ_LABX01000243.1"/>
</dbReference>
<dbReference type="AlphaFoldDB" id="A0A0J6UR53"/>
<sequence length="71" mass="7807">MLVTRTSMLSGVTRTLDLPITDEQVAAFERGALIQHAFPDLPADKREFILTGITAEEWGASFSDLPEETAK</sequence>
<dbReference type="PATRIC" id="fig|270351.6.peg.3601"/>
<dbReference type="Proteomes" id="UP000035929">
    <property type="component" value="Unassembled WGS sequence"/>
</dbReference>
<comment type="caution">
    <text evidence="1">The sequence shown here is derived from an EMBL/GenBank/DDBJ whole genome shotgun (WGS) entry which is preliminary data.</text>
</comment>
<evidence type="ECO:0000313" key="2">
    <source>
        <dbReference type="Proteomes" id="UP000035929"/>
    </source>
</evidence>
<protein>
    <submittedName>
        <fullName evidence="1">Uncharacterized protein</fullName>
    </submittedName>
</protein>
<evidence type="ECO:0000313" key="1">
    <source>
        <dbReference type="EMBL" id="KMO28546.1"/>
    </source>
</evidence>
<dbReference type="EMBL" id="LABX01000243">
    <property type="protein sequence ID" value="KMO28546.1"/>
    <property type="molecule type" value="Genomic_DNA"/>
</dbReference>
<dbReference type="OrthoDB" id="8481978at2"/>
<reference evidence="1 2" key="1">
    <citation type="submission" date="2015-03" db="EMBL/GenBank/DDBJ databases">
        <title>Genome sequencing of Methylobacterium aquaticum DSM16371 type strain.</title>
        <authorList>
            <person name="Chaudhry V."/>
            <person name="Patil P.B."/>
        </authorList>
    </citation>
    <scope>NUCLEOTIDE SEQUENCE [LARGE SCALE GENOMIC DNA]</scope>
    <source>
        <strain evidence="1 2">DSM 16371</strain>
    </source>
</reference>
<organism evidence="1 2">
    <name type="scientific">Methylobacterium aquaticum</name>
    <dbReference type="NCBI Taxonomy" id="270351"/>
    <lineage>
        <taxon>Bacteria</taxon>
        <taxon>Pseudomonadati</taxon>
        <taxon>Pseudomonadota</taxon>
        <taxon>Alphaproteobacteria</taxon>
        <taxon>Hyphomicrobiales</taxon>
        <taxon>Methylobacteriaceae</taxon>
        <taxon>Methylobacterium</taxon>
    </lineage>
</organism>